<keyword evidence="4 7" id="KW-0560">Oxidoreductase</keyword>
<evidence type="ECO:0000313" key="10">
    <source>
        <dbReference type="Proteomes" id="UP000278143"/>
    </source>
</evidence>
<evidence type="ECO:0000256" key="5">
    <source>
        <dbReference type="ARBA" id="ARBA00023284"/>
    </source>
</evidence>
<dbReference type="PANTHER" id="PTHR10430:SF16">
    <property type="entry name" value="PEROXIREDOXIN-5, MITOCHONDRIAL"/>
    <property type="match status" value="1"/>
</dbReference>
<dbReference type="GO" id="GO:0005739">
    <property type="term" value="C:mitochondrion"/>
    <property type="evidence" value="ECO:0007669"/>
    <property type="project" value="TreeGrafter"/>
</dbReference>
<name>A0A4P9Z1I1_9FUNG</name>
<dbReference type="AlphaFoldDB" id="A0A4P9Z1I1"/>
<protein>
    <submittedName>
        <fullName evidence="9">Redoxin</fullName>
    </submittedName>
</protein>
<keyword evidence="2 7" id="KW-0575">Peroxidase</keyword>
<dbReference type="Proteomes" id="UP000278143">
    <property type="component" value="Unassembled WGS sequence"/>
</dbReference>
<comment type="function">
    <text evidence="7">Thiol-specific peroxidase that catalyzes the reduction of hydrogen peroxide and organic hydroperoxides to water and alcohols, respectively. Plays a role in cell protection against oxidative stress by detoxifying peroxides.</text>
</comment>
<dbReference type="InterPro" id="IPR037944">
    <property type="entry name" value="PRX5-like"/>
</dbReference>
<dbReference type="CDD" id="cd03013">
    <property type="entry name" value="PRX5_like"/>
    <property type="match status" value="1"/>
</dbReference>
<dbReference type="GO" id="GO:0045454">
    <property type="term" value="P:cell redox homeostasis"/>
    <property type="evidence" value="ECO:0007669"/>
    <property type="project" value="TreeGrafter"/>
</dbReference>
<evidence type="ECO:0000256" key="6">
    <source>
        <dbReference type="PIRSR" id="PIRSR637944-1"/>
    </source>
</evidence>
<evidence type="ECO:0000256" key="3">
    <source>
        <dbReference type="ARBA" id="ARBA00022862"/>
    </source>
</evidence>
<keyword evidence="3 7" id="KW-0049">Antioxidant</keyword>
<dbReference type="GO" id="GO:0034599">
    <property type="term" value="P:cellular response to oxidative stress"/>
    <property type="evidence" value="ECO:0007669"/>
    <property type="project" value="InterPro"/>
</dbReference>
<dbReference type="SUPFAM" id="SSF52833">
    <property type="entry name" value="Thioredoxin-like"/>
    <property type="match status" value="1"/>
</dbReference>
<dbReference type="InterPro" id="IPR013740">
    <property type="entry name" value="Redoxin"/>
</dbReference>
<dbReference type="GO" id="GO:0005777">
    <property type="term" value="C:peroxisome"/>
    <property type="evidence" value="ECO:0007669"/>
    <property type="project" value="TreeGrafter"/>
</dbReference>
<keyword evidence="5 7" id="KW-0676">Redox-active center</keyword>
<evidence type="ECO:0000256" key="7">
    <source>
        <dbReference type="RuleBase" id="RU366011"/>
    </source>
</evidence>
<gene>
    <name evidence="9" type="ORF">SYNPS1DRAFT_15146</name>
</gene>
<dbReference type="GO" id="GO:0008379">
    <property type="term" value="F:thioredoxin peroxidase activity"/>
    <property type="evidence" value="ECO:0007669"/>
    <property type="project" value="InterPro"/>
</dbReference>
<dbReference type="OrthoDB" id="1882547at2759"/>
<proteinExistence type="inferred from homology"/>
<dbReference type="Gene3D" id="3.40.30.10">
    <property type="entry name" value="Glutaredoxin"/>
    <property type="match status" value="1"/>
</dbReference>
<dbReference type="Pfam" id="PF08534">
    <property type="entry name" value="Redoxin"/>
    <property type="match status" value="1"/>
</dbReference>
<dbReference type="InterPro" id="IPR036249">
    <property type="entry name" value="Thioredoxin-like_sf"/>
</dbReference>
<organism evidence="9 10">
    <name type="scientific">Syncephalis pseudoplumigaleata</name>
    <dbReference type="NCBI Taxonomy" id="1712513"/>
    <lineage>
        <taxon>Eukaryota</taxon>
        <taxon>Fungi</taxon>
        <taxon>Fungi incertae sedis</taxon>
        <taxon>Zoopagomycota</taxon>
        <taxon>Zoopagomycotina</taxon>
        <taxon>Zoopagomycetes</taxon>
        <taxon>Zoopagales</taxon>
        <taxon>Piptocephalidaceae</taxon>
        <taxon>Syncephalis</taxon>
    </lineage>
</organism>
<comment type="similarity">
    <text evidence="1 7">Belongs to the peroxiredoxin family. Prx5 subfamily.</text>
</comment>
<evidence type="ECO:0000256" key="4">
    <source>
        <dbReference type="ARBA" id="ARBA00023002"/>
    </source>
</evidence>
<evidence type="ECO:0000259" key="8">
    <source>
        <dbReference type="Pfam" id="PF08534"/>
    </source>
</evidence>
<evidence type="ECO:0000313" key="9">
    <source>
        <dbReference type="EMBL" id="RKP25792.1"/>
    </source>
</evidence>
<accession>A0A4P9Z1I1</accession>
<feature type="domain" description="Redoxin" evidence="8">
    <location>
        <begin position="13"/>
        <end position="174"/>
    </location>
</feature>
<dbReference type="EMBL" id="KZ989616">
    <property type="protein sequence ID" value="RKP25792.1"/>
    <property type="molecule type" value="Genomic_DNA"/>
</dbReference>
<evidence type="ECO:0000256" key="1">
    <source>
        <dbReference type="ARBA" id="ARBA00010505"/>
    </source>
</evidence>
<feature type="active site" description="Cysteine sulfenic acid (-SOH) intermediate" evidence="6">
    <location>
        <position position="57"/>
    </location>
</feature>
<reference evidence="10" key="1">
    <citation type="journal article" date="2018" name="Nat. Microbiol.">
        <title>Leveraging single-cell genomics to expand the fungal tree of life.</title>
        <authorList>
            <person name="Ahrendt S.R."/>
            <person name="Quandt C.A."/>
            <person name="Ciobanu D."/>
            <person name="Clum A."/>
            <person name="Salamov A."/>
            <person name="Andreopoulos B."/>
            <person name="Cheng J.F."/>
            <person name="Woyke T."/>
            <person name="Pelin A."/>
            <person name="Henrissat B."/>
            <person name="Reynolds N.K."/>
            <person name="Benny G.L."/>
            <person name="Smith M.E."/>
            <person name="James T.Y."/>
            <person name="Grigoriev I.V."/>
        </authorList>
    </citation>
    <scope>NUCLEOTIDE SEQUENCE [LARGE SCALE GENOMIC DNA]</scope>
    <source>
        <strain evidence="10">Benny S71-1</strain>
    </source>
</reference>
<keyword evidence="10" id="KW-1185">Reference proteome</keyword>
<evidence type="ECO:0000256" key="2">
    <source>
        <dbReference type="ARBA" id="ARBA00022559"/>
    </source>
</evidence>
<dbReference type="PANTHER" id="PTHR10430">
    <property type="entry name" value="PEROXIREDOXIN"/>
    <property type="match status" value="1"/>
</dbReference>
<sequence length="179" mass="19274">MFHTSRTWYTVAPGDTLPSVRLHGRKGPGDAVDALAFFKPYRRAILIGVPGAFTPGCSKASEPLRHRTHLPSYIKAYDELKRKGVEKVVCVTVNDAFVAQAWADQLGAGDKVILLADPKAELVKSLGLSFDASGACPLGGIRSKRFAMVLEHGKVIKLNVEPDATGLTCSLADNVMKDL</sequence>
<dbReference type="GO" id="GO:0042744">
    <property type="term" value="P:hydrogen peroxide catabolic process"/>
    <property type="evidence" value="ECO:0007669"/>
    <property type="project" value="TreeGrafter"/>
</dbReference>